<evidence type="ECO:0000256" key="6">
    <source>
        <dbReference type="SAM" id="Phobius"/>
    </source>
</evidence>
<dbReference type="PANTHER" id="PTHR15549:SF33">
    <property type="entry name" value="MEMBRANE PROTEIN WSC4, PUTATIVE (AFU_ORTHOLOGUE AFUA_5G09020)-RELATED"/>
    <property type="match status" value="1"/>
</dbReference>
<dbReference type="GO" id="GO:0071944">
    <property type="term" value="C:cell periphery"/>
    <property type="evidence" value="ECO:0007669"/>
    <property type="project" value="UniProtKB-ARBA"/>
</dbReference>
<feature type="region of interest" description="Disordered" evidence="5">
    <location>
        <begin position="202"/>
        <end position="255"/>
    </location>
</feature>
<evidence type="ECO:0000256" key="2">
    <source>
        <dbReference type="ARBA" id="ARBA00022692"/>
    </source>
</evidence>
<dbReference type="Proteomes" id="UP001286456">
    <property type="component" value="Unassembled WGS sequence"/>
</dbReference>
<dbReference type="PANTHER" id="PTHR15549">
    <property type="entry name" value="PAIRED IMMUNOGLOBULIN-LIKE TYPE 2 RECEPTOR"/>
    <property type="match status" value="1"/>
</dbReference>
<keyword evidence="8" id="KW-1185">Reference proteome</keyword>
<feature type="region of interest" description="Disordered" evidence="5">
    <location>
        <begin position="109"/>
        <end position="161"/>
    </location>
</feature>
<reference evidence="7" key="2">
    <citation type="submission" date="2023-06" db="EMBL/GenBank/DDBJ databases">
        <authorList>
            <consortium name="Lawrence Berkeley National Laboratory"/>
            <person name="Haridas S."/>
            <person name="Hensen N."/>
            <person name="Bonometti L."/>
            <person name="Westerberg I."/>
            <person name="Brannstrom I.O."/>
            <person name="Guillou S."/>
            <person name="Cros-Aarteil S."/>
            <person name="Calhoun S."/>
            <person name="Kuo A."/>
            <person name="Mondo S."/>
            <person name="Pangilinan J."/>
            <person name="Riley R."/>
            <person name="Labutti K."/>
            <person name="Andreopoulos B."/>
            <person name="Lipzen A."/>
            <person name="Chen C."/>
            <person name="Yanf M."/>
            <person name="Daum C."/>
            <person name="Ng V."/>
            <person name="Clum A."/>
            <person name="Steindorff A."/>
            <person name="Ohm R."/>
            <person name="Martin F."/>
            <person name="Silar P."/>
            <person name="Natvig D."/>
            <person name="Lalanne C."/>
            <person name="Gautier V."/>
            <person name="Ament-Velasquez S.L."/>
            <person name="Kruys A."/>
            <person name="Hutchinson M.I."/>
            <person name="Powell A.J."/>
            <person name="Barry K."/>
            <person name="Miller A.N."/>
            <person name="Grigoriev I.V."/>
            <person name="Debuchy R."/>
            <person name="Gladieux P."/>
            <person name="Thoren M.H."/>
            <person name="Johannesson H."/>
        </authorList>
    </citation>
    <scope>NUCLEOTIDE SEQUENCE</scope>
    <source>
        <strain evidence="7">SMH4131-1</strain>
    </source>
</reference>
<keyword evidence="3 6" id="KW-1133">Transmembrane helix</keyword>
<evidence type="ECO:0000256" key="5">
    <source>
        <dbReference type="SAM" id="MobiDB-lite"/>
    </source>
</evidence>
<dbReference type="GO" id="GO:0016020">
    <property type="term" value="C:membrane"/>
    <property type="evidence" value="ECO:0007669"/>
    <property type="project" value="UniProtKB-SubCell"/>
</dbReference>
<evidence type="ECO:0000256" key="1">
    <source>
        <dbReference type="ARBA" id="ARBA00004167"/>
    </source>
</evidence>
<keyword evidence="4 6" id="KW-0472">Membrane</keyword>
<dbReference type="AlphaFoldDB" id="A0AAE0J5F2"/>
<keyword evidence="2 6" id="KW-0812">Transmembrane</keyword>
<comment type="subcellular location">
    <subcellularLocation>
        <location evidence="1">Membrane</location>
        <topology evidence="1">Single-pass membrane protein</topology>
    </subcellularLocation>
</comment>
<proteinExistence type="predicted"/>
<comment type="caution">
    <text evidence="7">The sequence shown here is derived from an EMBL/GenBank/DDBJ whole genome shotgun (WGS) entry which is preliminary data.</text>
</comment>
<accession>A0AAE0J5F2</accession>
<evidence type="ECO:0000256" key="4">
    <source>
        <dbReference type="ARBA" id="ARBA00023136"/>
    </source>
</evidence>
<feature type="transmembrane region" description="Helical" evidence="6">
    <location>
        <begin position="167"/>
        <end position="188"/>
    </location>
</feature>
<dbReference type="EMBL" id="JAUEPO010000001">
    <property type="protein sequence ID" value="KAK3337214.1"/>
    <property type="molecule type" value="Genomic_DNA"/>
</dbReference>
<evidence type="ECO:0000313" key="8">
    <source>
        <dbReference type="Proteomes" id="UP001286456"/>
    </source>
</evidence>
<protein>
    <submittedName>
        <fullName evidence="7">Uncharacterized protein</fullName>
    </submittedName>
</protein>
<gene>
    <name evidence="7" type="ORF">B0T19DRAFT_472153</name>
</gene>
<dbReference type="InterPro" id="IPR051694">
    <property type="entry name" value="Immunoregulatory_rcpt-like"/>
</dbReference>
<evidence type="ECO:0000256" key="3">
    <source>
        <dbReference type="ARBA" id="ARBA00022989"/>
    </source>
</evidence>
<feature type="compositionally biased region" description="Low complexity" evidence="5">
    <location>
        <begin position="109"/>
        <end position="155"/>
    </location>
</feature>
<name>A0AAE0J5F2_9PEZI</name>
<organism evidence="7 8">
    <name type="scientific">Cercophora scortea</name>
    <dbReference type="NCBI Taxonomy" id="314031"/>
    <lineage>
        <taxon>Eukaryota</taxon>
        <taxon>Fungi</taxon>
        <taxon>Dikarya</taxon>
        <taxon>Ascomycota</taxon>
        <taxon>Pezizomycotina</taxon>
        <taxon>Sordariomycetes</taxon>
        <taxon>Sordariomycetidae</taxon>
        <taxon>Sordariales</taxon>
        <taxon>Lasiosphaeriaceae</taxon>
        <taxon>Cercophora</taxon>
    </lineage>
</organism>
<evidence type="ECO:0000313" key="7">
    <source>
        <dbReference type="EMBL" id="KAK3337214.1"/>
    </source>
</evidence>
<sequence>MRLKIGETRRIEFTIDYSTYTIAIWQQSRAGGSAELGPVIFQIGANGQALTGFDWVVQAYNFDLQVSDSFFFWIFSGDSKQQGNQTAPNRSSAYITIAKAEALVVSSSSPSSTASSLASTGAPSTSSRSAPGSGSTSPVSTSQTPGTTTPPTSNPEQSSGLSVGAQAGIGVGASLAGIAALAALLLWFRHLKMKQQQALDAARPAEAEGYSPGNHLNKPPSSSIPQQMDEQATRYEAPAYNSPPKEPRQIFELGP</sequence>
<feature type="compositionally biased region" description="Polar residues" evidence="5">
    <location>
        <begin position="219"/>
        <end position="230"/>
    </location>
</feature>
<reference evidence="7" key="1">
    <citation type="journal article" date="2023" name="Mol. Phylogenet. Evol.">
        <title>Genome-scale phylogeny and comparative genomics of the fungal order Sordariales.</title>
        <authorList>
            <person name="Hensen N."/>
            <person name="Bonometti L."/>
            <person name="Westerberg I."/>
            <person name="Brannstrom I.O."/>
            <person name="Guillou S."/>
            <person name="Cros-Aarteil S."/>
            <person name="Calhoun S."/>
            <person name="Haridas S."/>
            <person name="Kuo A."/>
            <person name="Mondo S."/>
            <person name="Pangilinan J."/>
            <person name="Riley R."/>
            <person name="LaButti K."/>
            <person name="Andreopoulos B."/>
            <person name="Lipzen A."/>
            <person name="Chen C."/>
            <person name="Yan M."/>
            <person name="Daum C."/>
            <person name="Ng V."/>
            <person name="Clum A."/>
            <person name="Steindorff A."/>
            <person name="Ohm R.A."/>
            <person name="Martin F."/>
            <person name="Silar P."/>
            <person name="Natvig D.O."/>
            <person name="Lalanne C."/>
            <person name="Gautier V."/>
            <person name="Ament-Velasquez S.L."/>
            <person name="Kruys A."/>
            <person name="Hutchinson M.I."/>
            <person name="Powell A.J."/>
            <person name="Barry K."/>
            <person name="Miller A.N."/>
            <person name="Grigoriev I.V."/>
            <person name="Debuchy R."/>
            <person name="Gladieux P."/>
            <person name="Hiltunen Thoren M."/>
            <person name="Johannesson H."/>
        </authorList>
    </citation>
    <scope>NUCLEOTIDE SEQUENCE</scope>
    <source>
        <strain evidence="7">SMH4131-1</strain>
    </source>
</reference>